<evidence type="ECO:0000313" key="1">
    <source>
        <dbReference type="EMBL" id="MDQ0166604.1"/>
    </source>
</evidence>
<evidence type="ECO:0000313" key="2">
    <source>
        <dbReference type="Proteomes" id="UP001235840"/>
    </source>
</evidence>
<keyword evidence="2" id="KW-1185">Reference proteome</keyword>
<dbReference type="Proteomes" id="UP001235840">
    <property type="component" value="Unassembled WGS sequence"/>
</dbReference>
<proteinExistence type="predicted"/>
<reference evidence="1 2" key="1">
    <citation type="submission" date="2023-07" db="EMBL/GenBank/DDBJ databases">
        <title>Genomic Encyclopedia of Type Strains, Phase IV (KMG-IV): sequencing the most valuable type-strain genomes for metagenomic binning, comparative biology and taxonomic classification.</title>
        <authorList>
            <person name="Goeker M."/>
        </authorList>
    </citation>
    <scope>NUCLEOTIDE SEQUENCE [LARGE SCALE GENOMIC DNA]</scope>
    <source>
        <strain evidence="1 2">DSM 12751</strain>
    </source>
</reference>
<protein>
    <submittedName>
        <fullName evidence="1">Uncharacterized protein</fullName>
    </submittedName>
</protein>
<accession>A0ABT9W045</accession>
<comment type="caution">
    <text evidence="1">The sequence shown here is derived from an EMBL/GenBank/DDBJ whole genome shotgun (WGS) entry which is preliminary data.</text>
</comment>
<name>A0ABT9W045_9BACI</name>
<gene>
    <name evidence="1" type="ORF">J2S11_002508</name>
</gene>
<organism evidence="1 2">
    <name type="scientific">Caldalkalibacillus horti</name>
    <dbReference type="NCBI Taxonomy" id="77523"/>
    <lineage>
        <taxon>Bacteria</taxon>
        <taxon>Bacillati</taxon>
        <taxon>Bacillota</taxon>
        <taxon>Bacilli</taxon>
        <taxon>Bacillales</taxon>
        <taxon>Bacillaceae</taxon>
        <taxon>Caldalkalibacillus</taxon>
    </lineage>
</organism>
<sequence length="31" mass="3622">MSLINDMVEPVIFAAVGEEELYEQIVEYNLY</sequence>
<dbReference type="EMBL" id="JAUSTY010000009">
    <property type="protein sequence ID" value="MDQ0166604.1"/>
    <property type="molecule type" value="Genomic_DNA"/>
</dbReference>